<feature type="transmembrane region" description="Helical" evidence="17">
    <location>
        <begin position="56"/>
        <end position="74"/>
    </location>
</feature>
<dbReference type="EMBL" id="MN072395">
    <property type="protein sequence ID" value="QTF76085.1"/>
    <property type="molecule type" value="Genomic_DNA"/>
</dbReference>
<dbReference type="GO" id="GO:0003954">
    <property type="term" value="F:NADH dehydrogenase activity"/>
    <property type="evidence" value="ECO:0007669"/>
    <property type="project" value="TreeGrafter"/>
</dbReference>
<dbReference type="AlphaFoldDB" id="A0A8A5L9V2"/>
<keyword evidence="10 17" id="KW-0249">Electron transport</keyword>
<dbReference type="GO" id="GO:0031966">
    <property type="term" value="C:mitochondrial membrane"/>
    <property type="evidence" value="ECO:0007669"/>
    <property type="project" value="UniProtKB-SubCell"/>
</dbReference>
<comment type="similarity">
    <text evidence="3 17">Belongs to the complex I subunit 4 family.</text>
</comment>
<dbReference type="Pfam" id="PF00361">
    <property type="entry name" value="Proton_antipo_M"/>
    <property type="match status" value="1"/>
</dbReference>
<dbReference type="InterPro" id="IPR000260">
    <property type="entry name" value="NADH4_N"/>
</dbReference>
<evidence type="ECO:0000256" key="16">
    <source>
        <dbReference type="ARBA" id="ARBA00049551"/>
    </source>
</evidence>
<feature type="transmembrane region" description="Helical" evidence="17">
    <location>
        <begin position="327"/>
        <end position="346"/>
    </location>
</feature>
<feature type="transmembrane region" description="Helical" evidence="17">
    <location>
        <begin position="244"/>
        <end position="263"/>
    </location>
</feature>
<keyword evidence="6 17" id="KW-0813">Transport</keyword>
<evidence type="ECO:0000259" key="18">
    <source>
        <dbReference type="Pfam" id="PF00361"/>
    </source>
</evidence>
<dbReference type="GO" id="GO:0015990">
    <property type="term" value="P:electron transport coupled proton transport"/>
    <property type="evidence" value="ECO:0007669"/>
    <property type="project" value="TreeGrafter"/>
</dbReference>
<evidence type="ECO:0000256" key="14">
    <source>
        <dbReference type="ARBA" id="ARBA00023128"/>
    </source>
</evidence>
<evidence type="ECO:0000256" key="1">
    <source>
        <dbReference type="ARBA" id="ARBA00003257"/>
    </source>
</evidence>
<evidence type="ECO:0000313" key="20">
    <source>
        <dbReference type="EMBL" id="QTF76085.1"/>
    </source>
</evidence>
<feature type="transmembrane region" description="Helical" evidence="17">
    <location>
        <begin position="179"/>
        <end position="201"/>
    </location>
</feature>
<dbReference type="GO" id="GO:0048039">
    <property type="term" value="F:ubiquinone binding"/>
    <property type="evidence" value="ECO:0007669"/>
    <property type="project" value="TreeGrafter"/>
</dbReference>
<keyword evidence="12 17" id="KW-0520">NAD</keyword>
<protein>
    <recommendedName>
        <fullName evidence="5 17">NADH-ubiquinone oxidoreductase chain 4</fullName>
        <ecNumber evidence="4 17">7.1.1.2</ecNumber>
    </recommendedName>
</protein>
<evidence type="ECO:0000256" key="3">
    <source>
        <dbReference type="ARBA" id="ARBA00009025"/>
    </source>
</evidence>
<feature type="transmembrane region" description="Helical" evidence="17">
    <location>
        <begin position="213"/>
        <end position="232"/>
    </location>
</feature>
<organism evidence="20">
    <name type="scientific">Franklinothrips vespiformis</name>
    <name type="common">Thrips</name>
    <name type="synonym">Aeolothrips vespiformis</name>
    <dbReference type="NCBI Taxonomy" id="297892"/>
    <lineage>
        <taxon>Eukaryota</taxon>
        <taxon>Metazoa</taxon>
        <taxon>Ecdysozoa</taxon>
        <taxon>Arthropoda</taxon>
        <taxon>Hexapoda</taxon>
        <taxon>Insecta</taxon>
        <taxon>Pterygota</taxon>
        <taxon>Neoptera</taxon>
        <taxon>Paraneoptera</taxon>
        <taxon>Thysanoptera</taxon>
        <taxon>Terebrantia</taxon>
        <taxon>Aeolothripoidea</taxon>
        <taxon>Aeolothripidae</taxon>
        <taxon>Franklinothrips</taxon>
    </lineage>
</organism>
<comment type="function">
    <text evidence="1">Core subunit of the mitochondrial membrane respiratory chain NADH dehydrogenase (Complex I) that is believed to belong to the minimal assembly required for catalysis. Complex I functions in the transfer of electrons from NADH to the respiratory chain. The immediate electron acceptor for the enzyme is believed to be ubiquinone.</text>
</comment>
<dbReference type="EC" id="7.1.1.2" evidence="4 17"/>
<keyword evidence="13 17" id="KW-0830">Ubiquinone</keyword>
<evidence type="ECO:0000256" key="8">
    <source>
        <dbReference type="ARBA" id="ARBA00022692"/>
    </source>
</evidence>
<keyword evidence="8 17" id="KW-0812">Transmembrane</keyword>
<keyword evidence="15 17" id="KW-0472">Membrane</keyword>
<keyword evidence="7 17" id="KW-0679">Respiratory chain</keyword>
<dbReference type="Pfam" id="PF01059">
    <property type="entry name" value="Oxidored_q5_N"/>
    <property type="match status" value="1"/>
</dbReference>
<keyword evidence="9" id="KW-1278">Translocase</keyword>
<sequence>MLDMIFFSLALIFLSFFMFNWWICLSFIFFCAIILTLKTFNGLFLSHVSLMLGLDVLSYLMILLTIWIIGLSILSSTSILKLNSSFLFLFNLLILFISLIFFFLTMNFIFFYVLFETSLIPTLFLIVGWGYKLERFQAGFYLLFYTSFASLPLLIMVLFELLFFKNVFIIFSFFHQDLIMYVSLILAFLVKMPMFLVHSWLPKAHVEAPVSGSMILAGILLKLGGYGLIRLLNFLNFLNQKVGFIFISISLVGGFYSSLICIRQTDLKSLIAYSSISHMSLVICGIFTLNSFGKIFSMIMMVGHGLCSSALFFLANTVYERISSRSLYLAKGFLNVFPSLSMWWFLMNACNMASPPSLNLFSEIGLIISLSSWCFLTLIFVAFLSFFSAVYSLYLFTFSQHGDVFSFSFFYMSSFLIEFLVLFLHWIPLNFMFCILEIFY</sequence>
<feature type="transmembrane region" description="Helical" evidence="17">
    <location>
        <begin position="295"/>
        <end position="315"/>
    </location>
</feature>
<dbReference type="GO" id="GO:0042773">
    <property type="term" value="P:ATP synthesis coupled electron transport"/>
    <property type="evidence" value="ECO:0007669"/>
    <property type="project" value="InterPro"/>
</dbReference>
<evidence type="ECO:0000256" key="17">
    <source>
        <dbReference type="RuleBase" id="RU003297"/>
    </source>
</evidence>
<dbReference type="InterPro" id="IPR001750">
    <property type="entry name" value="ND/Mrp_TM"/>
</dbReference>
<evidence type="ECO:0000256" key="11">
    <source>
        <dbReference type="ARBA" id="ARBA00022989"/>
    </source>
</evidence>
<comment type="catalytic activity">
    <reaction evidence="16 17">
        <text>a ubiquinone + NADH + 5 H(+)(in) = a ubiquinol + NAD(+) + 4 H(+)(out)</text>
        <dbReference type="Rhea" id="RHEA:29091"/>
        <dbReference type="Rhea" id="RHEA-COMP:9565"/>
        <dbReference type="Rhea" id="RHEA-COMP:9566"/>
        <dbReference type="ChEBI" id="CHEBI:15378"/>
        <dbReference type="ChEBI" id="CHEBI:16389"/>
        <dbReference type="ChEBI" id="CHEBI:17976"/>
        <dbReference type="ChEBI" id="CHEBI:57540"/>
        <dbReference type="ChEBI" id="CHEBI:57945"/>
        <dbReference type="EC" id="7.1.1.2"/>
    </reaction>
</comment>
<dbReference type="PANTHER" id="PTHR43507:SF20">
    <property type="entry name" value="NADH-UBIQUINONE OXIDOREDUCTASE CHAIN 4"/>
    <property type="match status" value="1"/>
</dbReference>
<evidence type="ECO:0000256" key="10">
    <source>
        <dbReference type="ARBA" id="ARBA00022982"/>
    </source>
</evidence>
<evidence type="ECO:0000259" key="19">
    <source>
        <dbReference type="Pfam" id="PF01059"/>
    </source>
</evidence>
<feature type="transmembrane region" description="Helical" evidence="17">
    <location>
        <begin position="86"/>
        <end position="104"/>
    </location>
</feature>
<name>A0A8A5L9V2_FRAVS</name>
<feature type="domain" description="NADH:ubiquinone oxidoreductase chain 4 N-terminal" evidence="19">
    <location>
        <begin position="1"/>
        <end position="101"/>
    </location>
</feature>
<comment type="function">
    <text evidence="17">Core subunit of the mitochondrial membrane respiratory chain NADH dehydrogenase (Complex I) which catalyzes electron transfer from NADH through the respiratory chain, using ubiquinone as an electron acceptor. Essential for the catalytic activity and assembly of complex I.</text>
</comment>
<dbReference type="InterPro" id="IPR003918">
    <property type="entry name" value="NADH_UbQ_OxRdtase"/>
</dbReference>
<keyword evidence="11 17" id="KW-1133">Transmembrane helix</keyword>
<feature type="transmembrane region" description="Helical" evidence="17">
    <location>
        <begin position="110"/>
        <end position="131"/>
    </location>
</feature>
<geneLocation type="mitochondrion" evidence="20"/>
<dbReference type="GO" id="GO:0008137">
    <property type="term" value="F:NADH dehydrogenase (ubiquinone) activity"/>
    <property type="evidence" value="ECO:0007669"/>
    <property type="project" value="UniProtKB-UniRule"/>
</dbReference>
<evidence type="ECO:0000256" key="12">
    <source>
        <dbReference type="ARBA" id="ARBA00023027"/>
    </source>
</evidence>
<feature type="transmembrane region" description="Helical" evidence="17">
    <location>
        <begin position="270"/>
        <end position="289"/>
    </location>
</feature>
<gene>
    <name evidence="20" type="primary">nad4</name>
</gene>
<comment type="subcellular location">
    <subcellularLocation>
        <location evidence="2 17">Mitochondrion membrane</location>
        <topology evidence="2 17">Multi-pass membrane protein</topology>
    </subcellularLocation>
</comment>
<evidence type="ECO:0000256" key="2">
    <source>
        <dbReference type="ARBA" id="ARBA00004225"/>
    </source>
</evidence>
<feature type="transmembrane region" description="Helical" evidence="17">
    <location>
        <begin position="138"/>
        <end position="159"/>
    </location>
</feature>
<reference evidence="20" key="1">
    <citation type="journal article" name="Sci. Rep.">
        <title>Rearrangement and evolution of mitochondrial genomes in Thysanoptera (Insecta).</title>
        <authorList>
            <person name="Tyagi K."/>
            <person name="Chakraborty R."/>
            <person name="Cameron S.L."/>
            <person name="Sweet A.D."/>
            <person name="Chandra K."/>
            <person name="Kumar V."/>
        </authorList>
    </citation>
    <scope>NUCLEOTIDE SEQUENCE</scope>
</reference>
<feature type="transmembrane region" description="Helical" evidence="17">
    <location>
        <begin position="7"/>
        <end position="36"/>
    </location>
</feature>
<evidence type="ECO:0000256" key="4">
    <source>
        <dbReference type="ARBA" id="ARBA00012944"/>
    </source>
</evidence>
<proteinExistence type="inferred from homology"/>
<feature type="domain" description="NADH:quinone oxidoreductase/Mrp antiporter transmembrane" evidence="18">
    <location>
        <begin position="106"/>
        <end position="387"/>
    </location>
</feature>
<feature type="transmembrane region" description="Helical" evidence="17">
    <location>
        <begin position="366"/>
        <end position="396"/>
    </location>
</feature>
<feature type="transmembrane region" description="Helical" evidence="17">
    <location>
        <begin position="408"/>
        <end position="427"/>
    </location>
</feature>
<evidence type="ECO:0000256" key="13">
    <source>
        <dbReference type="ARBA" id="ARBA00023075"/>
    </source>
</evidence>
<dbReference type="PRINTS" id="PR01437">
    <property type="entry name" value="NUOXDRDTASE4"/>
</dbReference>
<evidence type="ECO:0000256" key="7">
    <source>
        <dbReference type="ARBA" id="ARBA00022660"/>
    </source>
</evidence>
<evidence type="ECO:0000256" key="9">
    <source>
        <dbReference type="ARBA" id="ARBA00022967"/>
    </source>
</evidence>
<keyword evidence="14 17" id="KW-0496">Mitochondrion</keyword>
<accession>A0A8A5L9V2</accession>
<evidence type="ECO:0000256" key="6">
    <source>
        <dbReference type="ARBA" id="ARBA00022448"/>
    </source>
</evidence>
<dbReference type="PANTHER" id="PTHR43507">
    <property type="entry name" value="NADH-UBIQUINONE OXIDOREDUCTASE CHAIN 4"/>
    <property type="match status" value="1"/>
</dbReference>
<evidence type="ECO:0000256" key="15">
    <source>
        <dbReference type="ARBA" id="ARBA00023136"/>
    </source>
</evidence>
<evidence type="ECO:0000256" key="5">
    <source>
        <dbReference type="ARBA" id="ARBA00021006"/>
    </source>
</evidence>